<dbReference type="STRING" id="1123755.SAMN05444714_1015"/>
<feature type="domain" description="LysM" evidence="1">
    <location>
        <begin position="49"/>
        <end position="97"/>
    </location>
</feature>
<dbReference type="SMART" id="SM00257">
    <property type="entry name" value="LysM"/>
    <property type="match status" value="1"/>
</dbReference>
<dbReference type="Gene3D" id="3.40.190.10">
    <property type="entry name" value="Periplasmic binding protein-like II"/>
    <property type="match status" value="2"/>
</dbReference>
<dbReference type="SUPFAM" id="SSF53850">
    <property type="entry name" value="Periplasmic binding protein-like II"/>
    <property type="match status" value="1"/>
</dbReference>
<dbReference type="InterPro" id="IPR018392">
    <property type="entry name" value="LysM"/>
</dbReference>
<dbReference type="Proteomes" id="UP000198926">
    <property type="component" value="Unassembled WGS sequence"/>
</dbReference>
<dbReference type="Pfam" id="PF01476">
    <property type="entry name" value="LysM"/>
    <property type="match status" value="1"/>
</dbReference>
<proteinExistence type="predicted"/>
<keyword evidence="3" id="KW-1185">Reference proteome</keyword>
<evidence type="ECO:0000313" key="3">
    <source>
        <dbReference type="Proteomes" id="UP000198926"/>
    </source>
</evidence>
<dbReference type="AlphaFoldDB" id="A0A1I6LYE3"/>
<evidence type="ECO:0000259" key="1">
    <source>
        <dbReference type="PROSITE" id="PS51782"/>
    </source>
</evidence>
<accession>A0A1I6LYE3</accession>
<organism evidence="2 3">
    <name type="scientific">Yoonia litorea</name>
    <dbReference type="NCBI Taxonomy" id="1123755"/>
    <lineage>
        <taxon>Bacteria</taxon>
        <taxon>Pseudomonadati</taxon>
        <taxon>Pseudomonadota</taxon>
        <taxon>Alphaproteobacteria</taxon>
        <taxon>Rhodobacterales</taxon>
        <taxon>Paracoccaceae</taxon>
        <taxon>Yoonia</taxon>
    </lineage>
</organism>
<dbReference type="OrthoDB" id="8479038at2"/>
<dbReference type="Gene3D" id="3.10.350.10">
    <property type="entry name" value="LysM domain"/>
    <property type="match status" value="1"/>
</dbReference>
<gene>
    <name evidence="2" type="ORF">SAMN05444714_1015</name>
</gene>
<sequence length="375" mass="40724">MTFRSKDRTCVLGNESIFKSATSLAAVVVASAGFLAVSVDEAQAQEACSVYSVVSGDTLSQIASRAEVRGGFQRLFDANRDVLSSPNRIEIGQQLKIPCADGSLPSSGASAAVVEAPAEPAPVTSAPSRPLRIATATGYAPFTDEDLPGGGMITRMVDRSMELGNPDQEYDLIFINDWGSHLETLLPVGAIDMAFPWFKPDCDRVENLGPSSAYRCTDFNHSDAFYEIFVDFYTLNGSEYANAQSASDLFGARICRPEAWFVFDLEALELVEPNITYVTTVSQQGCIELLKNGEVDVMTYDALPAEEDIREAGMVDQVATIEPLRGTVTSHIFVSKNNAFANEALPIINAGLEQLRLSGEWFNIVRESIQETVEN</sequence>
<protein>
    <submittedName>
        <fullName evidence="2">Amino acid ABC transporter substrate-binding protein, PAAT family</fullName>
    </submittedName>
</protein>
<evidence type="ECO:0000313" key="2">
    <source>
        <dbReference type="EMBL" id="SFS08394.1"/>
    </source>
</evidence>
<reference evidence="2 3" key="1">
    <citation type="submission" date="2016-10" db="EMBL/GenBank/DDBJ databases">
        <authorList>
            <person name="de Groot N.N."/>
        </authorList>
    </citation>
    <scope>NUCLEOTIDE SEQUENCE [LARGE SCALE GENOMIC DNA]</scope>
    <source>
        <strain evidence="2 3">DSM 29433</strain>
    </source>
</reference>
<dbReference type="CDD" id="cd00118">
    <property type="entry name" value="LysM"/>
    <property type="match status" value="1"/>
</dbReference>
<dbReference type="EMBL" id="FOZM01000001">
    <property type="protein sequence ID" value="SFS08394.1"/>
    <property type="molecule type" value="Genomic_DNA"/>
</dbReference>
<dbReference type="InterPro" id="IPR036779">
    <property type="entry name" value="LysM_dom_sf"/>
</dbReference>
<dbReference type="SUPFAM" id="SSF54106">
    <property type="entry name" value="LysM domain"/>
    <property type="match status" value="1"/>
</dbReference>
<dbReference type="PROSITE" id="PS51782">
    <property type="entry name" value="LYSM"/>
    <property type="match status" value="1"/>
</dbReference>
<name>A0A1I6LYE3_9RHOB</name>